<evidence type="ECO:0000313" key="1">
    <source>
        <dbReference type="Ensembl" id="ENSCCRP00015032242.1"/>
    </source>
</evidence>
<dbReference type="Ensembl" id="ENSCCRT00015033367.1">
    <property type="protein sequence ID" value="ENSCCRP00015032242.1"/>
    <property type="gene ID" value="ENSCCRG00015013486.1"/>
</dbReference>
<proteinExistence type="predicted"/>
<organism evidence="1 2">
    <name type="scientific">Cyprinus carpio</name>
    <name type="common">Common carp</name>
    <dbReference type="NCBI Taxonomy" id="7962"/>
    <lineage>
        <taxon>Eukaryota</taxon>
        <taxon>Metazoa</taxon>
        <taxon>Chordata</taxon>
        <taxon>Craniata</taxon>
        <taxon>Vertebrata</taxon>
        <taxon>Euteleostomi</taxon>
        <taxon>Actinopterygii</taxon>
        <taxon>Neopterygii</taxon>
        <taxon>Teleostei</taxon>
        <taxon>Ostariophysi</taxon>
        <taxon>Cypriniformes</taxon>
        <taxon>Cyprinidae</taxon>
        <taxon>Cyprininae</taxon>
        <taxon>Cyprinus</taxon>
    </lineage>
</organism>
<dbReference type="Proteomes" id="UP000694700">
    <property type="component" value="Unplaced"/>
</dbReference>
<protein>
    <submittedName>
        <fullName evidence="1">Uncharacterized protein</fullName>
    </submittedName>
</protein>
<sequence length="168" mass="18992">NRIYIKIDTIKANLCLNVQSNVVLLFGIPSVLQSGISIQQRREVVIRCLIDYLGEDACDLIKEFEDSADLPVFVQAELAEEVIKIYILRDNDGAVSDVGVVIEGITVLRNLGNLSRACCYLLGLTYALDLRYPKTHKYSLEVFQKLFLELDPSRLSVKVQRLKNYLLA</sequence>
<dbReference type="AlphaFoldDB" id="A0A8C1YUW7"/>
<reference evidence="1" key="1">
    <citation type="submission" date="2025-08" db="UniProtKB">
        <authorList>
            <consortium name="Ensembl"/>
        </authorList>
    </citation>
    <scope>IDENTIFICATION</scope>
</reference>
<name>A0A8C1YUW7_CYPCA</name>
<dbReference type="PANTHER" id="PTHR31025">
    <property type="entry name" value="SI:CH211-196P9.1-RELATED"/>
    <property type="match status" value="1"/>
</dbReference>
<accession>A0A8C1YUW7</accession>
<dbReference type="PANTHER" id="PTHR31025:SF27">
    <property type="entry name" value="SI:CH211-193K19.2-RELATED"/>
    <property type="match status" value="1"/>
</dbReference>
<evidence type="ECO:0000313" key="2">
    <source>
        <dbReference type="Proteomes" id="UP000694700"/>
    </source>
</evidence>
<dbReference type="OMA" id="EPKFMAM"/>